<dbReference type="RefSeq" id="WP_108948991.1">
    <property type="nucleotide sequence ID" value="NZ_CP022187.1"/>
</dbReference>
<dbReference type="SMART" id="SM00448">
    <property type="entry name" value="REC"/>
    <property type="match status" value="1"/>
</dbReference>
<feature type="domain" description="HD-GYP" evidence="4">
    <location>
        <begin position="187"/>
        <end position="383"/>
    </location>
</feature>
<dbReference type="InterPro" id="IPR052020">
    <property type="entry name" value="Cyclic_di-GMP/3'3'-cGAMP_PDE"/>
</dbReference>
<dbReference type="InterPro" id="IPR003607">
    <property type="entry name" value="HD/PDEase_dom"/>
</dbReference>
<accession>A0A2U8GQ18</accession>
<feature type="coiled-coil region" evidence="2">
    <location>
        <begin position="134"/>
        <end position="168"/>
    </location>
</feature>
<dbReference type="SUPFAM" id="SSF109604">
    <property type="entry name" value="HD-domain/PDEase-like"/>
    <property type="match status" value="1"/>
</dbReference>
<dbReference type="PANTHER" id="PTHR45228">
    <property type="entry name" value="CYCLIC DI-GMP PHOSPHODIESTERASE TM_0186-RELATED"/>
    <property type="match status" value="1"/>
</dbReference>
<evidence type="ECO:0000256" key="2">
    <source>
        <dbReference type="SAM" id="Coils"/>
    </source>
</evidence>
<dbReference type="PANTHER" id="PTHR45228:SF8">
    <property type="entry name" value="TWO-COMPONENT RESPONSE REGULATOR-RELATED"/>
    <property type="match status" value="1"/>
</dbReference>
<dbReference type="SUPFAM" id="SSF52172">
    <property type="entry name" value="CheY-like"/>
    <property type="match status" value="1"/>
</dbReference>
<dbReference type="Gene3D" id="3.40.50.2300">
    <property type="match status" value="1"/>
</dbReference>
<evidence type="ECO:0000313" key="5">
    <source>
        <dbReference type="EMBL" id="AWI75283.1"/>
    </source>
</evidence>
<dbReference type="AlphaFoldDB" id="A0A2U8GQ18"/>
<organism evidence="5 6">
    <name type="scientific">Parazoarcus communis</name>
    <dbReference type="NCBI Taxonomy" id="41977"/>
    <lineage>
        <taxon>Bacteria</taxon>
        <taxon>Pseudomonadati</taxon>
        <taxon>Pseudomonadota</taxon>
        <taxon>Betaproteobacteria</taxon>
        <taxon>Rhodocyclales</taxon>
        <taxon>Zoogloeaceae</taxon>
        <taxon>Parazoarcus</taxon>
    </lineage>
</organism>
<reference evidence="5 6" key="1">
    <citation type="submission" date="2017-06" db="EMBL/GenBank/DDBJ databases">
        <title>Azoarcus.</title>
        <authorList>
            <person name="Woo J.-H."/>
            <person name="Kim H.-S."/>
        </authorList>
    </citation>
    <scope>NUCLEOTIDE SEQUENCE [LARGE SCALE GENOMIC DNA]</scope>
    <source>
        <strain evidence="5 6">TSPY31</strain>
    </source>
</reference>
<sequence length="439" mass="48335">MTTTPAAPAVDTPSPPTLLLVDDEANILSSLRRLFRPQGYRVLTAESGDEALELLAAEPVDLILSDMRMPGMSGAQLLTTSCERWPDTVRILLTGYADMSSTIEAINRGQIYRYVSKPWVDDELKMLVRDALAHKFLKLENERMTKTIAEQNEQLRQFNAELEARVQARTKALSESLAATDKAHRDLRQSYTSTVRVFCELIESRSSILKGHGRRVADLARNIARKLGVSDAEQQTLVLASMLHDMGKIGLPDELLSKPYSTLHAEERSVVMTHPTRAETLLMGISPLREAAAIVRAHHEHFDGTGYPDGSAGLAIPHLARILAVANAFDSLQLGTMVGRTLSPKDALDFIVASRGKRYDPSVVDAFVSVGVLLQAERANTEQRLRPAMLKAGMVLARDLIHADGYLLLSKGFVIDDAIIEQLLRLERTEGRAVIVSVA</sequence>
<dbReference type="EMBL" id="CP022187">
    <property type="protein sequence ID" value="AWI75283.1"/>
    <property type="molecule type" value="Genomic_DNA"/>
</dbReference>
<evidence type="ECO:0000313" key="6">
    <source>
        <dbReference type="Proteomes" id="UP000244930"/>
    </source>
</evidence>
<evidence type="ECO:0000259" key="3">
    <source>
        <dbReference type="PROSITE" id="PS50110"/>
    </source>
</evidence>
<dbReference type="Proteomes" id="UP000244930">
    <property type="component" value="Chromosome"/>
</dbReference>
<dbReference type="GO" id="GO:0008081">
    <property type="term" value="F:phosphoric diester hydrolase activity"/>
    <property type="evidence" value="ECO:0007669"/>
    <property type="project" value="UniProtKB-ARBA"/>
</dbReference>
<dbReference type="KEGG" id="acom:CEW83_08685"/>
<keyword evidence="6" id="KW-1185">Reference proteome</keyword>
<keyword evidence="1" id="KW-0597">Phosphoprotein</keyword>
<dbReference type="GO" id="GO:0000160">
    <property type="term" value="P:phosphorelay signal transduction system"/>
    <property type="evidence" value="ECO:0007669"/>
    <property type="project" value="InterPro"/>
</dbReference>
<evidence type="ECO:0000259" key="4">
    <source>
        <dbReference type="PROSITE" id="PS51832"/>
    </source>
</evidence>
<dbReference type="CDD" id="cd17569">
    <property type="entry name" value="REC_HupR-like"/>
    <property type="match status" value="1"/>
</dbReference>
<dbReference type="InterPro" id="IPR001789">
    <property type="entry name" value="Sig_transdc_resp-reg_receiver"/>
</dbReference>
<keyword evidence="2" id="KW-0175">Coiled coil</keyword>
<dbReference type="PROSITE" id="PS51832">
    <property type="entry name" value="HD_GYP"/>
    <property type="match status" value="1"/>
</dbReference>
<dbReference type="Pfam" id="PF00072">
    <property type="entry name" value="Response_reg"/>
    <property type="match status" value="1"/>
</dbReference>
<dbReference type="PROSITE" id="PS50110">
    <property type="entry name" value="RESPONSE_REGULATORY"/>
    <property type="match status" value="1"/>
</dbReference>
<evidence type="ECO:0000256" key="1">
    <source>
        <dbReference type="PROSITE-ProRule" id="PRU00169"/>
    </source>
</evidence>
<proteinExistence type="predicted"/>
<dbReference type="InterPro" id="IPR011006">
    <property type="entry name" value="CheY-like_superfamily"/>
</dbReference>
<dbReference type="Gene3D" id="1.10.3210.10">
    <property type="entry name" value="Hypothetical protein af1432"/>
    <property type="match status" value="1"/>
</dbReference>
<feature type="modified residue" description="4-aspartylphosphate" evidence="1">
    <location>
        <position position="66"/>
    </location>
</feature>
<dbReference type="Pfam" id="PF13487">
    <property type="entry name" value="HD_5"/>
    <property type="match status" value="1"/>
</dbReference>
<protein>
    <submittedName>
        <fullName evidence="5">Two-component system response regulator</fullName>
    </submittedName>
</protein>
<dbReference type="CDD" id="cd00077">
    <property type="entry name" value="HDc"/>
    <property type="match status" value="1"/>
</dbReference>
<dbReference type="InterPro" id="IPR037522">
    <property type="entry name" value="HD_GYP_dom"/>
</dbReference>
<gene>
    <name evidence="5" type="ORF">CEW83_08685</name>
</gene>
<name>A0A2U8GQ18_9RHOO</name>
<feature type="domain" description="Response regulatory" evidence="3">
    <location>
        <begin position="17"/>
        <end position="132"/>
    </location>
</feature>